<reference evidence="2 3" key="1">
    <citation type="submission" date="2019-06" db="EMBL/GenBank/DDBJ databases">
        <title>Rhizobium sp. CL12 isolated from roots of soybean.</title>
        <authorList>
            <person name="Wang C."/>
        </authorList>
    </citation>
    <scope>NUCLEOTIDE SEQUENCE [LARGE SCALE GENOMIC DNA]</scope>
    <source>
        <strain evidence="2 3">CL12</strain>
    </source>
</reference>
<dbReference type="OrthoDB" id="9799230at2"/>
<proteinExistence type="predicted"/>
<comment type="caution">
    <text evidence="2">The sequence shown here is derived from an EMBL/GenBank/DDBJ whole genome shotgun (WGS) entry which is preliminary data.</text>
</comment>
<dbReference type="RefSeq" id="WP_140827668.1">
    <property type="nucleotide sequence ID" value="NZ_VFYP01000001.1"/>
</dbReference>
<accession>A0A504U7U0</accession>
<keyword evidence="1" id="KW-0732">Signal</keyword>
<feature type="signal peptide" evidence="1">
    <location>
        <begin position="1"/>
        <end position="20"/>
    </location>
</feature>
<protein>
    <submittedName>
        <fullName evidence="2">Uncharacterized protein</fullName>
    </submittedName>
</protein>
<evidence type="ECO:0000256" key="1">
    <source>
        <dbReference type="SAM" id="SignalP"/>
    </source>
</evidence>
<dbReference type="AlphaFoldDB" id="A0A504U7U0"/>
<name>A0A504U7U0_9HYPH</name>
<evidence type="ECO:0000313" key="2">
    <source>
        <dbReference type="EMBL" id="TPP11174.1"/>
    </source>
</evidence>
<dbReference type="Proteomes" id="UP000316429">
    <property type="component" value="Unassembled WGS sequence"/>
</dbReference>
<gene>
    <name evidence="2" type="ORF">FJQ55_10245</name>
</gene>
<sequence>MKKHLLFFVAAVSLSFYVLMQLDAPPPEPLSPIIRSLRSAWIIDGMIVDYEFKAEPPTNMLTFTPFRGGRAFTYSPDGFVVAQVVANHSSIFILLNNKKRENQSGEGQYRVDVCDYSGNCRTERTFANSIFKISASEEGYYAISYDPRDLFRSDVGEFPRKFELQQISGERANRICCSADLLVSSMSNDSHDGLTIVAVDFSVPFERRSPNLYGVDAKGKLSKLSSSLSYVGCQYHQFRGTFFCIGQGGGDDGRGYRTTWSITEVVDGEPVSPSWISSAFPLISDSRLLIRLENGTLAEIPGETAIEQVGIAPSCTMYSLPLKSACRPVP</sequence>
<evidence type="ECO:0000313" key="3">
    <source>
        <dbReference type="Proteomes" id="UP000316429"/>
    </source>
</evidence>
<dbReference type="EMBL" id="VFYP01000001">
    <property type="protein sequence ID" value="TPP11174.1"/>
    <property type="molecule type" value="Genomic_DNA"/>
</dbReference>
<feature type="chain" id="PRO_5021391081" evidence="1">
    <location>
        <begin position="21"/>
        <end position="330"/>
    </location>
</feature>
<organism evidence="2 3">
    <name type="scientific">Rhizobium glycinendophyticum</name>
    <dbReference type="NCBI Taxonomy" id="2589807"/>
    <lineage>
        <taxon>Bacteria</taxon>
        <taxon>Pseudomonadati</taxon>
        <taxon>Pseudomonadota</taxon>
        <taxon>Alphaproteobacteria</taxon>
        <taxon>Hyphomicrobiales</taxon>
        <taxon>Rhizobiaceae</taxon>
        <taxon>Rhizobium/Agrobacterium group</taxon>
        <taxon>Rhizobium</taxon>
    </lineage>
</organism>
<keyword evidence="3" id="KW-1185">Reference proteome</keyword>